<dbReference type="GO" id="GO:0051301">
    <property type="term" value="P:cell division"/>
    <property type="evidence" value="ECO:0007669"/>
    <property type="project" value="UniProtKB-KW"/>
</dbReference>
<evidence type="ECO:0000256" key="1">
    <source>
        <dbReference type="ARBA" id="ARBA00004123"/>
    </source>
</evidence>
<feature type="compositionally biased region" description="Low complexity" evidence="5">
    <location>
        <begin position="127"/>
        <end position="162"/>
    </location>
</feature>
<dbReference type="InterPro" id="IPR031336">
    <property type="entry name" value="CDC73_C"/>
</dbReference>
<feature type="region of interest" description="Disordered" evidence="5">
    <location>
        <begin position="122"/>
        <end position="187"/>
    </location>
</feature>
<dbReference type="GO" id="GO:0000993">
    <property type="term" value="F:RNA polymerase II complex binding"/>
    <property type="evidence" value="ECO:0007669"/>
    <property type="project" value="TreeGrafter"/>
</dbReference>
<dbReference type="InterPro" id="IPR007852">
    <property type="entry name" value="Cdc73/Parafibromin"/>
</dbReference>
<keyword evidence="7" id="KW-0132">Cell division</keyword>
<dbReference type="Gene3D" id="3.40.50.11990">
    <property type="entry name" value="RNA polymerase II accessory factor, Cdc73 C-terminal domain"/>
    <property type="match status" value="1"/>
</dbReference>
<evidence type="ECO:0000313" key="7">
    <source>
        <dbReference type="EMBL" id="GBG31452.1"/>
    </source>
</evidence>
<evidence type="ECO:0000313" key="8">
    <source>
        <dbReference type="Proteomes" id="UP000241890"/>
    </source>
</evidence>
<feature type="compositionally biased region" description="Basic and acidic residues" evidence="5">
    <location>
        <begin position="172"/>
        <end position="187"/>
    </location>
</feature>
<evidence type="ECO:0000259" key="6">
    <source>
        <dbReference type="Pfam" id="PF05179"/>
    </source>
</evidence>
<dbReference type="Proteomes" id="UP000241890">
    <property type="component" value="Unassembled WGS sequence"/>
</dbReference>
<keyword evidence="7" id="KW-0131">Cell cycle</keyword>
<evidence type="ECO:0000256" key="5">
    <source>
        <dbReference type="SAM" id="MobiDB-lite"/>
    </source>
</evidence>
<organism evidence="7 8">
    <name type="scientific">Hondaea fermentalgiana</name>
    <dbReference type="NCBI Taxonomy" id="2315210"/>
    <lineage>
        <taxon>Eukaryota</taxon>
        <taxon>Sar</taxon>
        <taxon>Stramenopiles</taxon>
        <taxon>Bigyra</taxon>
        <taxon>Labyrinthulomycetes</taxon>
        <taxon>Thraustochytrida</taxon>
        <taxon>Thraustochytriidae</taxon>
        <taxon>Hondaea</taxon>
    </lineage>
</organism>
<dbReference type="Pfam" id="PF05179">
    <property type="entry name" value="CDC73_C"/>
    <property type="match status" value="1"/>
</dbReference>
<name>A0A2R5GKL8_9STRA</name>
<dbReference type="PANTHER" id="PTHR12466">
    <property type="entry name" value="CDC73 DOMAIN PROTEIN"/>
    <property type="match status" value="1"/>
</dbReference>
<evidence type="ECO:0000256" key="4">
    <source>
        <dbReference type="ARBA" id="ARBA00023242"/>
    </source>
</evidence>
<keyword evidence="4" id="KW-0539">Nucleus</keyword>
<dbReference type="InParanoid" id="A0A2R5GKL8"/>
<dbReference type="EMBL" id="BEYU01000098">
    <property type="protein sequence ID" value="GBG31452.1"/>
    <property type="molecule type" value="Genomic_DNA"/>
</dbReference>
<keyword evidence="3" id="KW-0804">Transcription</keyword>
<proteinExistence type="inferred from homology"/>
<comment type="subcellular location">
    <subcellularLocation>
        <location evidence="1">Nucleus</location>
    </subcellularLocation>
</comment>
<comment type="similarity">
    <text evidence="2">Belongs to the CDC73 family.</text>
</comment>
<dbReference type="GO" id="GO:0016593">
    <property type="term" value="C:Cdc73/Paf1 complex"/>
    <property type="evidence" value="ECO:0007669"/>
    <property type="project" value="InterPro"/>
</dbReference>
<keyword evidence="8" id="KW-1185">Reference proteome</keyword>
<gene>
    <name evidence="7" type="ORF">FCC1311_076762</name>
</gene>
<evidence type="ECO:0000256" key="2">
    <source>
        <dbReference type="ARBA" id="ARBA00010427"/>
    </source>
</evidence>
<accession>A0A2R5GKL8</accession>
<comment type="caution">
    <text evidence="7">The sequence shown here is derived from an EMBL/GenBank/DDBJ whole genome shotgun (WGS) entry which is preliminary data.</text>
</comment>
<protein>
    <submittedName>
        <fullName evidence="7">Cell division control protein 73</fullName>
    </submittedName>
</protein>
<dbReference type="InterPro" id="IPR038103">
    <property type="entry name" value="CDC73_C_sf"/>
</dbReference>
<reference evidence="7 8" key="1">
    <citation type="submission" date="2017-12" db="EMBL/GenBank/DDBJ databases">
        <title>Sequencing, de novo assembly and annotation of complete genome of a new Thraustochytrid species, strain FCC1311.</title>
        <authorList>
            <person name="Sedici K."/>
            <person name="Godart F."/>
            <person name="Aiese Cigliano R."/>
            <person name="Sanseverino W."/>
            <person name="Barakat M."/>
            <person name="Ortet P."/>
            <person name="Marechal E."/>
            <person name="Cagnac O."/>
            <person name="Amato A."/>
        </authorList>
    </citation>
    <scope>NUCLEOTIDE SEQUENCE [LARGE SCALE GENOMIC DNA]</scope>
</reference>
<dbReference type="GO" id="GO:0032968">
    <property type="term" value="P:positive regulation of transcription elongation by RNA polymerase II"/>
    <property type="evidence" value="ECO:0007669"/>
    <property type="project" value="TreeGrafter"/>
</dbReference>
<dbReference type="OrthoDB" id="2186602at2759"/>
<dbReference type="GO" id="GO:0006368">
    <property type="term" value="P:transcription elongation by RNA polymerase II"/>
    <property type="evidence" value="ECO:0007669"/>
    <property type="project" value="InterPro"/>
</dbReference>
<feature type="domain" description="Cell division control protein 73 C-terminal" evidence="6">
    <location>
        <begin position="244"/>
        <end position="393"/>
    </location>
</feature>
<sequence>MAATAATTGAEALAKLRAAVSAKEELKDAGADVEFADGSKLPKDMETALRTSDGKPLSVGTIALYVMHSSNRTVYHKEHAKEKQRFPNIISIQFIAGRELLSYLQGTTKSVSKHFYIEGDSSGKGAAGAATATGAGADDANQQQTRSQQQAGGRGQQGSSQADEGGAGVEGGRPKQTPEDLLLRKIQRREGVRRDRINVLMSSHNFAADVMRLVGEAQRAKSSHNMNGSSGPAEKKRRLIIGCPIIVVPAAPTAPINLYNVRDFLLEGKFVHAAEAKRRDPTRKSEIYLEKKLGEHGFVRFKIVDSVKRFQDQHWKRLAAVITFGPTWQFKDWKLKDTAQIFDACRGIHIYFDDKKLEPHISDWNVVKIPLKKESRHQDSLQQHRVWDEVEHFLVHRKPDLLASGIIKIA</sequence>
<evidence type="ECO:0000256" key="3">
    <source>
        <dbReference type="ARBA" id="ARBA00023163"/>
    </source>
</evidence>
<dbReference type="PANTHER" id="PTHR12466:SF8">
    <property type="entry name" value="PARAFIBROMIN"/>
    <property type="match status" value="1"/>
</dbReference>
<dbReference type="AlphaFoldDB" id="A0A2R5GKL8"/>